<dbReference type="InterPro" id="IPR036188">
    <property type="entry name" value="FAD/NAD-bd_sf"/>
</dbReference>
<accession>A0A8S3BJW0</accession>
<feature type="non-terminal residue" evidence="9">
    <location>
        <position position="1"/>
    </location>
</feature>
<keyword evidence="4" id="KW-0285">Flavoprotein</keyword>
<evidence type="ECO:0000313" key="10">
    <source>
        <dbReference type="Proteomes" id="UP000676336"/>
    </source>
</evidence>
<evidence type="ECO:0000259" key="7">
    <source>
        <dbReference type="Pfam" id="PF01266"/>
    </source>
</evidence>
<organism evidence="9 10">
    <name type="scientific">Rotaria magnacalcarata</name>
    <dbReference type="NCBI Taxonomy" id="392030"/>
    <lineage>
        <taxon>Eukaryota</taxon>
        <taxon>Metazoa</taxon>
        <taxon>Spiralia</taxon>
        <taxon>Gnathifera</taxon>
        <taxon>Rotifera</taxon>
        <taxon>Eurotatoria</taxon>
        <taxon>Bdelloidea</taxon>
        <taxon>Philodinida</taxon>
        <taxon>Philodinidae</taxon>
        <taxon>Rotaria</taxon>
    </lineage>
</organism>
<protein>
    <recommendedName>
        <fullName evidence="3">glycerol-3-phosphate dehydrogenase</fullName>
        <ecNumber evidence="3">1.1.5.3</ecNumber>
    </recommendedName>
</protein>
<dbReference type="PANTHER" id="PTHR11985:SF15">
    <property type="entry name" value="GLYCEROL-3-PHOSPHATE DEHYDROGENASE, MITOCHONDRIAL"/>
    <property type="match status" value="1"/>
</dbReference>
<comment type="cofactor">
    <cofactor evidence="1">
        <name>FAD</name>
        <dbReference type="ChEBI" id="CHEBI:57692"/>
    </cofactor>
</comment>
<keyword evidence="6" id="KW-0560">Oxidoreductase</keyword>
<dbReference type="Proteomes" id="UP000676336">
    <property type="component" value="Unassembled WGS sequence"/>
</dbReference>
<dbReference type="AlphaFoldDB" id="A0A8S3BJW0"/>
<dbReference type="EC" id="1.1.5.3" evidence="3"/>
<dbReference type="InterPro" id="IPR006076">
    <property type="entry name" value="FAD-dep_OxRdtase"/>
</dbReference>
<evidence type="ECO:0000256" key="4">
    <source>
        <dbReference type="ARBA" id="ARBA00022630"/>
    </source>
</evidence>
<evidence type="ECO:0000256" key="3">
    <source>
        <dbReference type="ARBA" id="ARBA00013029"/>
    </source>
</evidence>
<dbReference type="Proteomes" id="UP000681720">
    <property type="component" value="Unassembled WGS sequence"/>
</dbReference>
<dbReference type="EMBL" id="CAJOBI010156318">
    <property type="protein sequence ID" value="CAF4832580.1"/>
    <property type="molecule type" value="Genomic_DNA"/>
</dbReference>
<dbReference type="GO" id="GO:0005739">
    <property type="term" value="C:mitochondrion"/>
    <property type="evidence" value="ECO:0007669"/>
    <property type="project" value="TreeGrafter"/>
</dbReference>
<dbReference type="PANTHER" id="PTHR11985">
    <property type="entry name" value="GLYCEROL-3-PHOSPHATE DEHYDROGENASE"/>
    <property type="match status" value="1"/>
</dbReference>
<name>A0A8S3BJW0_9BILA</name>
<proteinExistence type="inferred from homology"/>
<comment type="similarity">
    <text evidence="2">Belongs to the FAD-dependent glycerol-3-phosphate dehydrogenase family.</text>
</comment>
<comment type="caution">
    <text evidence="9">The sequence shown here is derived from an EMBL/GenBank/DDBJ whole genome shotgun (WGS) entry which is preliminary data.</text>
</comment>
<feature type="non-terminal residue" evidence="9">
    <location>
        <position position="55"/>
    </location>
</feature>
<evidence type="ECO:0000256" key="6">
    <source>
        <dbReference type="ARBA" id="ARBA00023002"/>
    </source>
</evidence>
<evidence type="ECO:0000256" key="5">
    <source>
        <dbReference type="ARBA" id="ARBA00022827"/>
    </source>
</evidence>
<dbReference type="EMBL" id="CAJOBJ010103664">
    <property type="protein sequence ID" value="CAF4599331.1"/>
    <property type="molecule type" value="Genomic_DNA"/>
</dbReference>
<evidence type="ECO:0000256" key="1">
    <source>
        <dbReference type="ARBA" id="ARBA00001974"/>
    </source>
</evidence>
<dbReference type="GO" id="GO:0004368">
    <property type="term" value="F:glycerol-3-phosphate dehydrogenase (quinone) activity"/>
    <property type="evidence" value="ECO:0007669"/>
    <property type="project" value="UniProtKB-EC"/>
</dbReference>
<dbReference type="PRINTS" id="PR01001">
    <property type="entry name" value="FADG3PDH"/>
</dbReference>
<dbReference type="GO" id="GO:0006072">
    <property type="term" value="P:glycerol-3-phosphate metabolic process"/>
    <property type="evidence" value="ECO:0007669"/>
    <property type="project" value="InterPro"/>
</dbReference>
<feature type="domain" description="FAD dependent oxidoreductase" evidence="7">
    <location>
        <begin position="2"/>
        <end position="46"/>
    </location>
</feature>
<dbReference type="SUPFAM" id="SSF51905">
    <property type="entry name" value="FAD/NAD(P)-binding domain"/>
    <property type="match status" value="1"/>
</dbReference>
<evidence type="ECO:0000313" key="8">
    <source>
        <dbReference type="EMBL" id="CAF4599331.1"/>
    </source>
</evidence>
<dbReference type="InterPro" id="IPR000447">
    <property type="entry name" value="G3P_DH_FAD-dep"/>
</dbReference>
<sequence>ATGCGVAVDAASRGLKVALVEKYDFSSGTSSRSTKLIHGGVRYLQKAIMQFDSEQ</sequence>
<reference evidence="9" key="1">
    <citation type="submission" date="2021-02" db="EMBL/GenBank/DDBJ databases">
        <authorList>
            <person name="Nowell W R."/>
        </authorList>
    </citation>
    <scope>NUCLEOTIDE SEQUENCE</scope>
</reference>
<dbReference type="Pfam" id="PF01266">
    <property type="entry name" value="DAO"/>
    <property type="match status" value="1"/>
</dbReference>
<dbReference type="Gene3D" id="3.50.50.60">
    <property type="entry name" value="FAD/NAD(P)-binding domain"/>
    <property type="match status" value="1"/>
</dbReference>
<keyword evidence="5" id="KW-0274">FAD</keyword>
<gene>
    <name evidence="8" type="ORF">GIL414_LOCUS38849</name>
    <name evidence="9" type="ORF">SMN809_LOCUS48560</name>
</gene>
<evidence type="ECO:0000313" key="9">
    <source>
        <dbReference type="EMBL" id="CAF4832580.1"/>
    </source>
</evidence>
<evidence type="ECO:0000256" key="2">
    <source>
        <dbReference type="ARBA" id="ARBA00007330"/>
    </source>
</evidence>